<gene>
    <name evidence="2" type="ORF">MGAL_10B084614</name>
</gene>
<dbReference type="AlphaFoldDB" id="A0A8B6BK33"/>
<name>A0A8B6BK33_MYTGA</name>
<keyword evidence="1" id="KW-1133">Transmembrane helix</keyword>
<keyword evidence="1" id="KW-0472">Membrane</keyword>
<feature type="transmembrane region" description="Helical" evidence="1">
    <location>
        <begin position="21"/>
        <end position="44"/>
    </location>
</feature>
<comment type="caution">
    <text evidence="2">The sequence shown here is derived from an EMBL/GenBank/DDBJ whole genome shotgun (WGS) entry which is preliminary data.</text>
</comment>
<dbReference type="Proteomes" id="UP000596742">
    <property type="component" value="Unassembled WGS sequence"/>
</dbReference>
<protein>
    <submittedName>
        <fullName evidence="2">Uncharacterized protein</fullName>
    </submittedName>
</protein>
<dbReference type="EMBL" id="UYJE01000300">
    <property type="protein sequence ID" value="VDH92067.1"/>
    <property type="molecule type" value="Genomic_DNA"/>
</dbReference>
<reference evidence="2" key="1">
    <citation type="submission" date="2018-11" db="EMBL/GenBank/DDBJ databases">
        <authorList>
            <person name="Alioto T."/>
            <person name="Alioto T."/>
        </authorList>
    </citation>
    <scope>NUCLEOTIDE SEQUENCE</scope>
</reference>
<evidence type="ECO:0000256" key="1">
    <source>
        <dbReference type="SAM" id="Phobius"/>
    </source>
</evidence>
<evidence type="ECO:0000313" key="2">
    <source>
        <dbReference type="EMBL" id="VDH92067.1"/>
    </source>
</evidence>
<keyword evidence="1" id="KW-0812">Transmembrane</keyword>
<accession>A0A8B6BK33</accession>
<sequence>MVQKRKCDIQGCINTKHGIQRAIIGACIGAIVGLVFFIVLIKFLCCKSKKGTDGTVLPQTGANIAVVGQQQYGQPASGQQPAYGQQ</sequence>
<organism evidence="2 3">
    <name type="scientific">Mytilus galloprovincialis</name>
    <name type="common">Mediterranean mussel</name>
    <dbReference type="NCBI Taxonomy" id="29158"/>
    <lineage>
        <taxon>Eukaryota</taxon>
        <taxon>Metazoa</taxon>
        <taxon>Spiralia</taxon>
        <taxon>Lophotrochozoa</taxon>
        <taxon>Mollusca</taxon>
        <taxon>Bivalvia</taxon>
        <taxon>Autobranchia</taxon>
        <taxon>Pteriomorphia</taxon>
        <taxon>Mytilida</taxon>
        <taxon>Mytiloidea</taxon>
        <taxon>Mytilidae</taxon>
        <taxon>Mytilinae</taxon>
        <taxon>Mytilus</taxon>
    </lineage>
</organism>
<proteinExistence type="predicted"/>
<evidence type="ECO:0000313" key="3">
    <source>
        <dbReference type="Proteomes" id="UP000596742"/>
    </source>
</evidence>
<keyword evidence="3" id="KW-1185">Reference proteome</keyword>